<gene>
    <name evidence="4" type="primary">LOC113201978</name>
</gene>
<dbReference type="GO" id="GO:1902936">
    <property type="term" value="F:phosphatidylinositol bisphosphate binding"/>
    <property type="evidence" value="ECO:0007669"/>
    <property type="project" value="TreeGrafter"/>
</dbReference>
<dbReference type="SUPFAM" id="SSF52087">
    <property type="entry name" value="CRAL/TRIO domain"/>
    <property type="match status" value="1"/>
</dbReference>
<dbReference type="GO" id="GO:0016020">
    <property type="term" value="C:membrane"/>
    <property type="evidence" value="ECO:0007669"/>
    <property type="project" value="TreeGrafter"/>
</dbReference>
<dbReference type="InterPro" id="IPR001251">
    <property type="entry name" value="CRAL-TRIO_dom"/>
</dbReference>
<evidence type="ECO:0000313" key="3">
    <source>
        <dbReference type="Proteomes" id="UP000504606"/>
    </source>
</evidence>
<protein>
    <submittedName>
        <fullName evidence="4">Alpha-tocopherol transfer protein-like isoform X1</fullName>
    </submittedName>
</protein>
<dbReference type="RefSeq" id="XP_052128779.1">
    <property type="nucleotide sequence ID" value="XM_052272819.1"/>
</dbReference>
<dbReference type="Gene3D" id="3.40.525.10">
    <property type="entry name" value="CRAL-TRIO lipid binding domain"/>
    <property type="match status" value="1"/>
</dbReference>
<dbReference type="GeneID" id="113201978"/>
<dbReference type="PRINTS" id="PR00180">
    <property type="entry name" value="CRETINALDHBP"/>
</dbReference>
<dbReference type="PROSITE" id="PS50191">
    <property type="entry name" value="CRAL_TRIO"/>
    <property type="match status" value="1"/>
</dbReference>
<proteinExistence type="predicted"/>
<reference evidence="4" key="1">
    <citation type="submission" date="2025-08" db="UniProtKB">
        <authorList>
            <consortium name="RefSeq"/>
        </authorList>
    </citation>
    <scope>IDENTIFICATION</scope>
    <source>
        <tissue evidence="4">Whole organism</tissue>
    </source>
</reference>
<dbReference type="OrthoDB" id="6736570at2759"/>
<evidence type="ECO:0000313" key="4">
    <source>
        <dbReference type="RefSeq" id="XP_052128779.1"/>
    </source>
</evidence>
<dbReference type="CDD" id="cd00170">
    <property type="entry name" value="SEC14"/>
    <property type="match status" value="1"/>
</dbReference>
<dbReference type="SMART" id="SM00516">
    <property type="entry name" value="SEC14"/>
    <property type="match status" value="1"/>
</dbReference>
<evidence type="ECO:0000259" key="2">
    <source>
        <dbReference type="PROSITE" id="PS50191"/>
    </source>
</evidence>
<dbReference type="Pfam" id="PF00650">
    <property type="entry name" value="CRAL_TRIO"/>
    <property type="match status" value="1"/>
</dbReference>
<feature type="compositionally biased region" description="Basic and acidic residues" evidence="1">
    <location>
        <begin position="313"/>
        <end position="325"/>
    </location>
</feature>
<evidence type="ECO:0000256" key="1">
    <source>
        <dbReference type="SAM" id="MobiDB-lite"/>
    </source>
</evidence>
<dbReference type="PANTHER" id="PTHR10174:SF213">
    <property type="entry name" value="CRAL-TRIO DOMAIN-CONTAINING PROTEIN"/>
    <property type="match status" value="1"/>
</dbReference>
<feature type="domain" description="CRAL-TRIO" evidence="2">
    <location>
        <begin position="126"/>
        <end position="290"/>
    </location>
</feature>
<dbReference type="PANTHER" id="PTHR10174">
    <property type="entry name" value="ALPHA-TOCOPHEROL TRANSFER PROTEIN-RELATED"/>
    <property type="match status" value="1"/>
</dbReference>
<dbReference type="SUPFAM" id="SSF46938">
    <property type="entry name" value="CRAL/TRIO N-terminal domain"/>
    <property type="match status" value="1"/>
</dbReference>
<dbReference type="InterPro" id="IPR036273">
    <property type="entry name" value="CRAL/TRIO_N_dom_sf"/>
</dbReference>
<organism evidence="3 4">
    <name type="scientific">Frankliniella occidentalis</name>
    <name type="common">Western flower thrips</name>
    <name type="synonym">Euthrips occidentalis</name>
    <dbReference type="NCBI Taxonomy" id="133901"/>
    <lineage>
        <taxon>Eukaryota</taxon>
        <taxon>Metazoa</taxon>
        <taxon>Ecdysozoa</taxon>
        <taxon>Arthropoda</taxon>
        <taxon>Hexapoda</taxon>
        <taxon>Insecta</taxon>
        <taxon>Pterygota</taxon>
        <taxon>Neoptera</taxon>
        <taxon>Paraneoptera</taxon>
        <taxon>Thysanoptera</taxon>
        <taxon>Terebrantia</taxon>
        <taxon>Thripoidea</taxon>
        <taxon>Thripidae</taxon>
        <taxon>Frankliniella</taxon>
    </lineage>
</organism>
<accession>A0A9C6X439</accession>
<sequence>MDVCTATPVAAATCRLHPGRGPAPLLRPPDTTMDVEDPQMAAVVANFFDLGKAIAADPDLSNEKLSELRKWSEGRGDEIFPGMTDMQLLLFLQSCYGDLEKTKECMIKYFHCILDVPQFFDHWDVDRDQIKQGLDTVFYAPMPKLSPKNHLMILCRFRHTDASKYVFSDGSRIFMMTSEAQFLVRGPQEGLSVVMDMTNMCFSHLWRFPVPLVRRFIGMIQEGMPVRLKEIHIVNCSYFLPTLMSFLKPFMKKELADLIQCHSGAMDSFHEQFPAEYLPTELGGTAGTFQEHHDNNVRLLAKLKPLWTAKDKWSAAQRLDRDKGSDSNSDSD</sequence>
<dbReference type="AlphaFoldDB" id="A0A9C6X439"/>
<keyword evidence="3" id="KW-1185">Reference proteome</keyword>
<name>A0A9C6X439_FRAOC</name>
<dbReference type="InterPro" id="IPR036865">
    <property type="entry name" value="CRAL-TRIO_dom_sf"/>
</dbReference>
<dbReference type="Proteomes" id="UP000504606">
    <property type="component" value="Unplaced"/>
</dbReference>
<feature type="region of interest" description="Disordered" evidence="1">
    <location>
        <begin position="313"/>
        <end position="332"/>
    </location>
</feature>